<sequence>RLDRDQCDKLAELLQLDRDEYHALLLYNNLGHTATSADASGTVDPRVRSGLRLLIDKQMPSPTYLCDANWNIVGYNAAMAEWWPWVLEPGANLMRWALTTQEARAQYHDWNRHATEYVKMLKFALAGRGDSAELMELIGDVCKDPKVRHIWETCTDLTENRDGHIFRMSIPAMGWEPIDVVSHVLYPAAFPEYRFVVITWWAKEDGEEEARDVDTALGASGAKPQVQDPPAPPTAAARRRVAHAITGRITVPTAEAAAALAGEDAVPLPVLSRLMGEKCQLTLSPSAQSVIWAVKEEDGEWSVSEVAVYTAIVKLPHAATDPEAFQEMKLLVRANLPAAPKEASDRIQELLPQLKNRIHFLEQIARDLHEQDPSLPYVWDPTDEI</sequence>
<feature type="domain" description="MmyB-like transcription regulator ligand binding" evidence="1">
    <location>
        <begin position="47"/>
        <end position="208"/>
    </location>
</feature>
<gene>
    <name evidence="2" type="ORF">ATE80_23210</name>
</gene>
<proteinExistence type="predicted"/>
<evidence type="ECO:0000259" key="1">
    <source>
        <dbReference type="Pfam" id="PF17765"/>
    </source>
</evidence>
<name>A0A100Y2K6_9ACTN</name>
<comment type="caution">
    <text evidence="2">The sequence shown here is derived from an EMBL/GenBank/DDBJ whole genome shotgun (WGS) entry which is preliminary data.</text>
</comment>
<reference evidence="2 3" key="1">
    <citation type="submission" date="2015-11" db="EMBL/GenBank/DDBJ databases">
        <title>Genome-wide analysis reveals the secondary metabolome in Streptomyces kanasensis ZX01.</title>
        <authorList>
            <person name="Zhang G."/>
            <person name="Han L."/>
            <person name="Feng J."/>
            <person name="Zhang X."/>
        </authorList>
    </citation>
    <scope>NUCLEOTIDE SEQUENCE [LARGE SCALE GENOMIC DNA]</scope>
    <source>
        <strain evidence="2 3">ZX01</strain>
    </source>
</reference>
<dbReference type="AlphaFoldDB" id="A0A100Y2K6"/>
<accession>A0A100Y2K6</accession>
<dbReference type="PANTHER" id="PTHR35010:SF2">
    <property type="entry name" value="BLL4672 PROTEIN"/>
    <property type="match status" value="1"/>
</dbReference>
<evidence type="ECO:0000313" key="3">
    <source>
        <dbReference type="Proteomes" id="UP000054011"/>
    </source>
</evidence>
<evidence type="ECO:0000313" key="2">
    <source>
        <dbReference type="EMBL" id="KUH36535.1"/>
    </source>
</evidence>
<dbReference type="InterPro" id="IPR041413">
    <property type="entry name" value="MLTR_LBD"/>
</dbReference>
<protein>
    <recommendedName>
        <fullName evidence="1">MmyB-like transcription regulator ligand binding domain-containing protein</fullName>
    </recommendedName>
</protein>
<dbReference type="RefSeq" id="WP_058944201.1">
    <property type="nucleotide sequence ID" value="NZ_LNSV01000073.1"/>
</dbReference>
<dbReference type="EMBL" id="LNSV01000073">
    <property type="protein sequence ID" value="KUH36535.1"/>
    <property type="molecule type" value="Genomic_DNA"/>
</dbReference>
<dbReference type="Gene3D" id="3.30.450.180">
    <property type="match status" value="1"/>
</dbReference>
<dbReference type="OrthoDB" id="3291396at2"/>
<dbReference type="PANTHER" id="PTHR35010">
    <property type="entry name" value="BLL4672 PROTEIN-RELATED"/>
    <property type="match status" value="1"/>
</dbReference>
<dbReference type="Pfam" id="PF17765">
    <property type="entry name" value="MLTR_LBD"/>
    <property type="match status" value="1"/>
</dbReference>
<keyword evidence="3" id="KW-1185">Reference proteome</keyword>
<organism evidence="2 3">
    <name type="scientific">Streptomyces kanasensis</name>
    <dbReference type="NCBI Taxonomy" id="936756"/>
    <lineage>
        <taxon>Bacteria</taxon>
        <taxon>Bacillati</taxon>
        <taxon>Actinomycetota</taxon>
        <taxon>Actinomycetes</taxon>
        <taxon>Kitasatosporales</taxon>
        <taxon>Streptomycetaceae</taxon>
        <taxon>Streptomyces</taxon>
    </lineage>
</organism>
<dbReference type="Proteomes" id="UP000054011">
    <property type="component" value="Unassembled WGS sequence"/>
</dbReference>
<feature type="non-terminal residue" evidence="2">
    <location>
        <position position="1"/>
    </location>
</feature>
<dbReference type="STRING" id="936756.ATE80_23210"/>